<evidence type="ECO:0000313" key="2">
    <source>
        <dbReference type="Proteomes" id="UP000516093"/>
    </source>
</evidence>
<organism evidence="1 2">
    <name type="scientific">Hymenobacter qilianensis</name>
    <dbReference type="NCBI Taxonomy" id="1385715"/>
    <lineage>
        <taxon>Bacteria</taxon>
        <taxon>Pseudomonadati</taxon>
        <taxon>Bacteroidota</taxon>
        <taxon>Cytophagia</taxon>
        <taxon>Cytophagales</taxon>
        <taxon>Hymenobacteraceae</taxon>
        <taxon>Hymenobacter</taxon>
    </lineage>
</organism>
<dbReference type="SUPFAM" id="SSF52833">
    <property type="entry name" value="Thioredoxin-like"/>
    <property type="match status" value="1"/>
</dbReference>
<protein>
    <submittedName>
        <fullName evidence="1">Thioredoxin family protein</fullName>
    </submittedName>
</protein>
<dbReference type="Pfam" id="PF14595">
    <property type="entry name" value="Thioredoxin_9"/>
    <property type="match status" value="1"/>
</dbReference>
<reference evidence="1 2" key="1">
    <citation type="submission" date="2020-08" db="EMBL/GenBank/DDBJ databases">
        <title>Genome sequence of Hymenobacter qilianensis JCM 19763T.</title>
        <authorList>
            <person name="Hyun D.-W."/>
            <person name="Bae J.-W."/>
        </authorList>
    </citation>
    <scope>NUCLEOTIDE SEQUENCE [LARGE SCALE GENOMIC DNA]</scope>
    <source>
        <strain evidence="1 2">JCM 19763</strain>
    </source>
</reference>
<dbReference type="Proteomes" id="UP000516093">
    <property type="component" value="Chromosome"/>
</dbReference>
<dbReference type="EMBL" id="CP060784">
    <property type="protein sequence ID" value="QNP53346.1"/>
    <property type="molecule type" value="Genomic_DNA"/>
</dbReference>
<dbReference type="AlphaFoldDB" id="A0A7H0GYI0"/>
<dbReference type="Gene3D" id="3.40.30.10">
    <property type="entry name" value="Glutaredoxin"/>
    <property type="match status" value="1"/>
</dbReference>
<name>A0A7H0GYI0_9BACT</name>
<dbReference type="InterPro" id="IPR036249">
    <property type="entry name" value="Thioredoxin-like_sf"/>
</dbReference>
<accession>A0A7H0GYI0</accession>
<gene>
    <name evidence="1" type="ORF">H9L05_06965</name>
</gene>
<keyword evidence="2" id="KW-1185">Reference proteome</keyword>
<dbReference type="RefSeq" id="WP_187733564.1">
    <property type="nucleotide sequence ID" value="NZ_BMFN01000001.1"/>
</dbReference>
<proteinExistence type="predicted"/>
<sequence length="211" mass="23796">MSAPLSPVLAPERLASAYTYASYRQLIDELMAQNLTTGTNQTEQILQYARLNVQRMRRVDKTIVLLPELREALANLQNKYVWLTLTEGWCGDAAQIVPAIEAIVQASNGKLESRYLLRDENLDLMDIYLTDGGRSIPKLIVLHADTLTEAATWGPRPAPAQTMFRELKSQNLPFEDFATQLHSWYAHDKTQSTQLELLELVRALEPALSAK</sequence>
<evidence type="ECO:0000313" key="1">
    <source>
        <dbReference type="EMBL" id="QNP53346.1"/>
    </source>
</evidence>
<dbReference type="KEGG" id="hqi:H9L05_06965"/>